<protein>
    <submittedName>
        <fullName evidence="2">ROK family protein</fullName>
    </submittedName>
</protein>
<evidence type="ECO:0000313" key="2">
    <source>
        <dbReference type="EMBL" id="MFC7404764.1"/>
    </source>
</evidence>
<reference evidence="3" key="1">
    <citation type="journal article" date="2019" name="Int. J. Syst. Evol. Microbiol.">
        <title>The Global Catalogue of Microorganisms (GCM) 10K type strain sequencing project: providing services to taxonomists for standard genome sequencing and annotation.</title>
        <authorList>
            <consortium name="The Broad Institute Genomics Platform"/>
            <consortium name="The Broad Institute Genome Sequencing Center for Infectious Disease"/>
            <person name="Wu L."/>
            <person name="Ma J."/>
        </authorList>
    </citation>
    <scope>NUCLEOTIDE SEQUENCE [LARGE SCALE GENOMIC DNA]</scope>
    <source>
        <strain evidence="3">JCM 1490</strain>
    </source>
</reference>
<sequence>MGRPSAQIELVAESLSVGSIYVGGDAAEVGVHDAYGRVVDRRSVRCDTTTNGAEILRDLAEQLRALARDAGVIDRMVGAGATIKSGVSQGRILTARPTWRDVPAADILSEVLGLEVTVDRSQRALVTAESWFGAGAGSGVVAVLDVSDAVGAGISVDGRALEGFDSREGHLGHVVVPEGVRVCDSCGRPGCLQAQIRDAAFAEDAREVLDQPGTGGSGEVIDLLYQAARDGNRSAVRLVEARGRLVGHALGLLTAVVDPEVIVVSGPTIVRGWDLLEPVITTERLRSSPLPHLDRHSRVVPSPFGEEAVLVGTAALALRQFYVEPVYPDPRPRAVHAPLDRRPPRAVATVRAGR</sequence>
<dbReference type="Proteomes" id="UP001596455">
    <property type="component" value="Unassembled WGS sequence"/>
</dbReference>
<dbReference type="RefSeq" id="WP_382392469.1">
    <property type="nucleotide sequence ID" value="NZ_JBHTCQ010000001.1"/>
</dbReference>
<dbReference type="EMBL" id="JBHTCQ010000001">
    <property type="protein sequence ID" value="MFC7404764.1"/>
    <property type="molecule type" value="Genomic_DNA"/>
</dbReference>
<proteinExistence type="inferred from homology"/>
<gene>
    <name evidence="2" type="ORF">ACFQQL_06545</name>
</gene>
<dbReference type="InterPro" id="IPR043129">
    <property type="entry name" value="ATPase_NBD"/>
</dbReference>
<dbReference type="PANTHER" id="PTHR18964">
    <property type="entry name" value="ROK (REPRESSOR, ORF, KINASE) FAMILY"/>
    <property type="match status" value="1"/>
</dbReference>
<name>A0ABW2Q5K5_9MICO</name>
<dbReference type="Pfam" id="PF00480">
    <property type="entry name" value="ROK"/>
    <property type="match status" value="1"/>
</dbReference>
<comment type="caution">
    <text evidence="2">The sequence shown here is derived from an EMBL/GenBank/DDBJ whole genome shotgun (WGS) entry which is preliminary data.</text>
</comment>
<dbReference type="SUPFAM" id="SSF53067">
    <property type="entry name" value="Actin-like ATPase domain"/>
    <property type="match status" value="1"/>
</dbReference>
<dbReference type="Gene3D" id="3.30.420.40">
    <property type="match status" value="2"/>
</dbReference>
<evidence type="ECO:0000256" key="1">
    <source>
        <dbReference type="ARBA" id="ARBA00006479"/>
    </source>
</evidence>
<dbReference type="PANTHER" id="PTHR18964:SF149">
    <property type="entry name" value="BIFUNCTIONAL UDP-N-ACETYLGLUCOSAMINE 2-EPIMERASE_N-ACETYLMANNOSAMINE KINASE"/>
    <property type="match status" value="1"/>
</dbReference>
<comment type="similarity">
    <text evidence="1">Belongs to the ROK (NagC/XylR) family.</text>
</comment>
<accession>A0ABW2Q5K5</accession>
<organism evidence="2 3">
    <name type="scientific">Georgenia alba</name>
    <dbReference type="NCBI Taxonomy" id="2233858"/>
    <lineage>
        <taxon>Bacteria</taxon>
        <taxon>Bacillati</taxon>
        <taxon>Actinomycetota</taxon>
        <taxon>Actinomycetes</taxon>
        <taxon>Micrococcales</taxon>
        <taxon>Bogoriellaceae</taxon>
        <taxon>Georgenia</taxon>
    </lineage>
</organism>
<dbReference type="InterPro" id="IPR000600">
    <property type="entry name" value="ROK"/>
</dbReference>
<evidence type="ECO:0000313" key="3">
    <source>
        <dbReference type="Proteomes" id="UP001596455"/>
    </source>
</evidence>
<keyword evidence="3" id="KW-1185">Reference proteome</keyword>